<evidence type="ECO:0000313" key="2">
    <source>
        <dbReference type="EMBL" id="SDR70326.1"/>
    </source>
</evidence>
<feature type="domain" description="Bacterial spore germination immunoglobulin-like" evidence="1">
    <location>
        <begin position="47"/>
        <end position="134"/>
    </location>
</feature>
<protein>
    <submittedName>
        <fullName evidence="2">Immunoglobulin-like domain of spore germination</fullName>
    </submittedName>
</protein>
<dbReference type="STRING" id="1250231.SAMN04488552_0604"/>
<sequence>MKFIIALILLSLNISCRDQNEDPVASEEKMEQKPLIEIERPEKSDAIEVTAPLFDEEVTSPLEINGRARGNWFFEAEAPVEIQDRDSNKIAESYIKAESEWMTTEFVEFSGTIEFDVADGERGFLVLKKANPSDLEENDSEFRIPILFSSK</sequence>
<name>A0A1H1L743_9FLAO</name>
<dbReference type="EMBL" id="LT629745">
    <property type="protein sequence ID" value="SDR70326.1"/>
    <property type="molecule type" value="Genomic_DNA"/>
</dbReference>
<dbReference type="InterPro" id="IPR018911">
    <property type="entry name" value="Gmad2_Ig-like_dom"/>
</dbReference>
<organism evidence="2 3">
    <name type="scientific">Christiangramia echinicola</name>
    <dbReference type="NCBI Taxonomy" id="279359"/>
    <lineage>
        <taxon>Bacteria</taxon>
        <taxon>Pseudomonadati</taxon>
        <taxon>Bacteroidota</taxon>
        <taxon>Flavobacteriia</taxon>
        <taxon>Flavobacteriales</taxon>
        <taxon>Flavobacteriaceae</taxon>
        <taxon>Christiangramia</taxon>
    </lineage>
</organism>
<evidence type="ECO:0000313" key="3">
    <source>
        <dbReference type="Proteomes" id="UP000198858"/>
    </source>
</evidence>
<proteinExistence type="predicted"/>
<accession>A0A1H1L743</accession>
<dbReference type="AlphaFoldDB" id="A0A1H1L743"/>
<evidence type="ECO:0000259" key="1">
    <source>
        <dbReference type="Pfam" id="PF10648"/>
    </source>
</evidence>
<gene>
    <name evidence="2" type="ORF">SAMN04488552_0604</name>
</gene>
<dbReference type="Pfam" id="PF10648">
    <property type="entry name" value="Gmad2"/>
    <property type="match status" value="1"/>
</dbReference>
<dbReference type="RefSeq" id="WP_089661240.1">
    <property type="nucleotide sequence ID" value="NZ_LT629745.1"/>
</dbReference>
<reference evidence="2 3" key="1">
    <citation type="submission" date="2016-10" db="EMBL/GenBank/DDBJ databases">
        <authorList>
            <person name="Varghese N."/>
            <person name="Submissions S."/>
        </authorList>
    </citation>
    <scope>NUCLEOTIDE SEQUENCE [LARGE SCALE GENOMIC DNA]</scope>
    <source>
        <strain evidence="2 3">Mar_2010_102</strain>
    </source>
</reference>
<dbReference type="Proteomes" id="UP000198858">
    <property type="component" value="Chromosome I"/>
</dbReference>
<keyword evidence="3" id="KW-1185">Reference proteome</keyword>